<evidence type="ECO:0000313" key="2">
    <source>
        <dbReference type="EMBL" id="MCS5735944.1"/>
    </source>
</evidence>
<feature type="transmembrane region" description="Helical" evidence="1">
    <location>
        <begin position="307"/>
        <end position="326"/>
    </location>
</feature>
<comment type="caution">
    <text evidence="2">The sequence shown here is derived from an EMBL/GenBank/DDBJ whole genome shotgun (WGS) entry which is preliminary data.</text>
</comment>
<keyword evidence="1" id="KW-1133">Transmembrane helix</keyword>
<dbReference type="EMBL" id="JANLCJ010000010">
    <property type="protein sequence ID" value="MCS5735944.1"/>
    <property type="molecule type" value="Genomic_DNA"/>
</dbReference>
<keyword evidence="3" id="KW-1185">Reference proteome</keyword>
<organism evidence="2 3">
    <name type="scientific">Herbiconiux daphne</name>
    <dbReference type="NCBI Taxonomy" id="2970914"/>
    <lineage>
        <taxon>Bacteria</taxon>
        <taxon>Bacillati</taxon>
        <taxon>Actinomycetota</taxon>
        <taxon>Actinomycetes</taxon>
        <taxon>Micrococcales</taxon>
        <taxon>Microbacteriaceae</taxon>
        <taxon>Herbiconiux</taxon>
    </lineage>
</organism>
<feature type="transmembrane region" description="Helical" evidence="1">
    <location>
        <begin position="247"/>
        <end position="266"/>
    </location>
</feature>
<feature type="transmembrane region" description="Helical" evidence="1">
    <location>
        <begin position="163"/>
        <end position="185"/>
    </location>
</feature>
<sequence>MSRPHTKWSRVALVGIGASLIVGVFVLAFSWPSVTSSVHGIPLVVSGTGAPADTIAAQLTENAGDQFDVTRVDSRDDAVAMIESRDAFGAVVADASVPEVLTASANGVVVSQIFTGLATQLQLSFTQQLTAQGVAADAVPTIAVTDVVPLASTDSRGTGLSTLSFPLVIGGMIGGVVVSLLVVGVWRRLTAVVLYGAGAGTLVVAIGQGWFGILQGDPVLNGVAVAASVLAISAFIVGLTSILGPRGIAIGAVLSLLIGNPISGAAQPWQFLPEPWGAIGQFFPPGAGATLLRDLSYFPAASTAQPWLVLAAWIAFGVVLMSVGHFRNRAVITPSPESLEETDAAPALV</sequence>
<dbReference type="Proteomes" id="UP001165586">
    <property type="component" value="Unassembled WGS sequence"/>
</dbReference>
<evidence type="ECO:0000256" key="1">
    <source>
        <dbReference type="SAM" id="Phobius"/>
    </source>
</evidence>
<dbReference type="RefSeq" id="WP_259541323.1">
    <property type="nucleotide sequence ID" value="NZ_JANLCJ010000010.1"/>
</dbReference>
<proteinExistence type="predicted"/>
<feature type="transmembrane region" description="Helical" evidence="1">
    <location>
        <begin position="219"/>
        <end position="240"/>
    </location>
</feature>
<evidence type="ECO:0008006" key="4">
    <source>
        <dbReference type="Google" id="ProtNLM"/>
    </source>
</evidence>
<gene>
    <name evidence="2" type="ORF">N1032_19570</name>
</gene>
<evidence type="ECO:0000313" key="3">
    <source>
        <dbReference type="Proteomes" id="UP001165586"/>
    </source>
</evidence>
<feature type="transmembrane region" description="Helical" evidence="1">
    <location>
        <begin position="12"/>
        <end position="31"/>
    </location>
</feature>
<reference evidence="2" key="1">
    <citation type="submission" date="2022-08" db="EMBL/GenBank/DDBJ databases">
        <authorList>
            <person name="Deng Y."/>
            <person name="Han X.-F."/>
            <person name="Zhang Y.-Q."/>
        </authorList>
    </citation>
    <scope>NUCLEOTIDE SEQUENCE</scope>
    <source>
        <strain evidence="2">CPCC 203386</strain>
    </source>
</reference>
<keyword evidence="1" id="KW-0472">Membrane</keyword>
<feature type="transmembrane region" description="Helical" evidence="1">
    <location>
        <begin position="192"/>
        <end position="213"/>
    </location>
</feature>
<name>A0ABT2H7M6_9MICO</name>
<keyword evidence="1" id="KW-0812">Transmembrane</keyword>
<accession>A0ABT2H7M6</accession>
<protein>
    <recommendedName>
        <fullName evidence="4">ABC transporter permease</fullName>
    </recommendedName>
</protein>